<protein>
    <submittedName>
        <fullName evidence="2">Uncharacterized protein</fullName>
    </submittedName>
</protein>
<comment type="caution">
    <text evidence="2">The sequence shown here is derived from an EMBL/GenBank/DDBJ whole genome shotgun (WGS) entry which is preliminary data.</text>
</comment>
<dbReference type="PANTHER" id="PTHR23201:SF118">
    <property type="entry name" value="GIBBERELLIN STIMULATED TRANSCRIPT RELATED PROTEIN 1"/>
    <property type="match status" value="1"/>
</dbReference>
<proteinExistence type="inferred from homology"/>
<dbReference type="AlphaFoldDB" id="A0A8J5EVZ6"/>
<dbReference type="EMBL" id="JACMSC010000018">
    <property type="protein sequence ID" value="KAG6475256.1"/>
    <property type="molecule type" value="Genomic_DNA"/>
</dbReference>
<sequence>MLCATDLAQPHRVVRHHVVEEIGLKLVADPSGVNHFHFLVVLRGDGALAACGGDGVIAVRISTSPKRRRPHIKTARLGFDMFMCFFEVPSLLPELLMPEGTSHSIQSHRHLHKPSAEAMKPIHYALAFLFLLLASSHLQATMADSAFCRSKCKVRCSKASVMDGCLKYCSLCCAQCHCVPSGTYGHKDECPCYRDKTTGIGKRRRPKCP</sequence>
<gene>
    <name evidence="2" type="ORF">ZIOFF_064474</name>
</gene>
<evidence type="ECO:0000313" key="3">
    <source>
        <dbReference type="Proteomes" id="UP000734854"/>
    </source>
</evidence>
<dbReference type="Pfam" id="PF02704">
    <property type="entry name" value="GASA"/>
    <property type="match status" value="1"/>
</dbReference>
<dbReference type="PANTHER" id="PTHR23201">
    <property type="entry name" value="EXTENSIN, PROLINE-RICH PROTEIN"/>
    <property type="match status" value="1"/>
</dbReference>
<dbReference type="InterPro" id="IPR003854">
    <property type="entry name" value="GASA"/>
</dbReference>
<evidence type="ECO:0000256" key="1">
    <source>
        <dbReference type="ARBA" id="ARBA00010582"/>
    </source>
</evidence>
<dbReference type="Proteomes" id="UP000734854">
    <property type="component" value="Unassembled WGS sequence"/>
</dbReference>
<name>A0A8J5EVZ6_ZINOF</name>
<reference evidence="2 3" key="1">
    <citation type="submission" date="2020-08" db="EMBL/GenBank/DDBJ databases">
        <title>Plant Genome Project.</title>
        <authorList>
            <person name="Zhang R.-G."/>
        </authorList>
    </citation>
    <scope>NUCLEOTIDE SEQUENCE [LARGE SCALE GENOMIC DNA]</scope>
    <source>
        <tissue evidence="2">Rhizome</tissue>
    </source>
</reference>
<comment type="similarity">
    <text evidence="1">Belongs to the GASA family.</text>
</comment>
<keyword evidence="3" id="KW-1185">Reference proteome</keyword>
<evidence type="ECO:0000313" key="2">
    <source>
        <dbReference type="EMBL" id="KAG6475256.1"/>
    </source>
</evidence>
<accession>A0A8J5EVZ6</accession>
<organism evidence="2 3">
    <name type="scientific">Zingiber officinale</name>
    <name type="common">Ginger</name>
    <name type="synonym">Amomum zingiber</name>
    <dbReference type="NCBI Taxonomy" id="94328"/>
    <lineage>
        <taxon>Eukaryota</taxon>
        <taxon>Viridiplantae</taxon>
        <taxon>Streptophyta</taxon>
        <taxon>Embryophyta</taxon>
        <taxon>Tracheophyta</taxon>
        <taxon>Spermatophyta</taxon>
        <taxon>Magnoliopsida</taxon>
        <taxon>Liliopsida</taxon>
        <taxon>Zingiberales</taxon>
        <taxon>Zingiberaceae</taxon>
        <taxon>Zingiber</taxon>
    </lineage>
</organism>